<evidence type="ECO:0000313" key="2">
    <source>
        <dbReference type="Proteomes" id="UP000789706"/>
    </source>
</evidence>
<accession>A0A9N9CAE2</accession>
<dbReference type="AlphaFoldDB" id="A0A9N9CAE2"/>
<name>A0A9N9CAE2_9GLOM</name>
<dbReference type="Proteomes" id="UP000789706">
    <property type="component" value="Unassembled WGS sequence"/>
</dbReference>
<proteinExistence type="predicted"/>
<keyword evidence="2" id="KW-1185">Reference proteome</keyword>
<dbReference type="EMBL" id="CAJVPK010001619">
    <property type="protein sequence ID" value="CAG8593184.1"/>
    <property type="molecule type" value="Genomic_DNA"/>
</dbReference>
<protein>
    <submittedName>
        <fullName evidence="1">2471_t:CDS:1</fullName>
    </submittedName>
</protein>
<gene>
    <name evidence="1" type="ORF">DEBURN_LOCUS9160</name>
</gene>
<reference evidence="1" key="1">
    <citation type="submission" date="2021-06" db="EMBL/GenBank/DDBJ databases">
        <authorList>
            <person name="Kallberg Y."/>
            <person name="Tangrot J."/>
            <person name="Rosling A."/>
        </authorList>
    </citation>
    <scope>NUCLEOTIDE SEQUENCE</scope>
    <source>
        <strain evidence="1">AZ414A</strain>
    </source>
</reference>
<sequence>MSAITSIIIIRGELSMSNDIPYIKFDGALLPGACTYWIRSSRNYATVLELLVTTSLPKLDEHFKWVFDYSDQLKPSE</sequence>
<organism evidence="1 2">
    <name type="scientific">Diversispora eburnea</name>
    <dbReference type="NCBI Taxonomy" id="1213867"/>
    <lineage>
        <taxon>Eukaryota</taxon>
        <taxon>Fungi</taxon>
        <taxon>Fungi incertae sedis</taxon>
        <taxon>Mucoromycota</taxon>
        <taxon>Glomeromycotina</taxon>
        <taxon>Glomeromycetes</taxon>
        <taxon>Diversisporales</taxon>
        <taxon>Diversisporaceae</taxon>
        <taxon>Diversispora</taxon>
    </lineage>
</organism>
<feature type="non-terminal residue" evidence="1">
    <location>
        <position position="1"/>
    </location>
</feature>
<evidence type="ECO:0000313" key="1">
    <source>
        <dbReference type="EMBL" id="CAG8593184.1"/>
    </source>
</evidence>
<comment type="caution">
    <text evidence="1">The sequence shown here is derived from an EMBL/GenBank/DDBJ whole genome shotgun (WGS) entry which is preliminary data.</text>
</comment>